<dbReference type="EMBL" id="BKCJ010580394">
    <property type="protein sequence ID" value="GFB22868.1"/>
    <property type="molecule type" value="Genomic_DNA"/>
</dbReference>
<accession>A0A699L2S1</accession>
<dbReference type="AlphaFoldDB" id="A0A699L2S1"/>
<comment type="caution">
    <text evidence="1">The sequence shown here is derived from an EMBL/GenBank/DDBJ whole genome shotgun (WGS) entry which is preliminary data.</text>
</comment>
<organism evidence="1">
    <name type="scientific">Tanacetum cinerariifolium</name>
    <name type="common">Dalmatian daisy</name>
    <name type="synonym">Chrysanthemum cinerariifolium</name>
    <dbReference type="NCBI Taxonomy" id="118510"/>
    <lineage>
        <taxon>Eukaryota</taxon>
        <taxon>Viridiplantae</taxon>
        <taxon>Streptophyta</taxon>
        <taxon>Embryophyta</taxon>
        <taxon>Tracheophyta</taxon>
        <taxon>Spermatophyta</taxon>
        <taxon>Magnoliopsida</taxon>
        <taxon>eudicotyledons</taxon>
        <taxon>Gunneridae</taxon>
        <taxon>Pentapetalae</taxon>
        <taxon>asterids</taxon>
        <taxon>campanulids</taxon>
        <taxon>Asterales</taxon>
        <taxon>Asteraceae</taxon>
        <taxon>Asteroideae</taxon>
        <taxon>Anthemideae</taxon>
        <taxon>Anthemidinae</taxon>
        <taxon>Tanacetum</taxon>
    </lineage>
</organism>
<name>A0A699L2S1_TANCI</name>
<evidence type="ECO:0000313" key="1">
    <source>
        <dbReference type="EMBL" id="GFB22868.1"/>
    </source>
</evidence>
<sequence length="180" mass="21451">MSTQQDIYAAGFENRPPMLIKDNYVPWSSRIIRYARSKPNGKMIVDSIENGPYIRRMIATPKESDLPVPEKAKLFNEWEKFTSTDEELIESYYHRFMQLMNDLKRNKHFLENIASNLKFLNNLQPEWKRHVTIVRQTKNLHETDFSQIYYFLKMNQEEVNELRAERLAKSHDPLALMAHS</sequence>
<evidence type="ECO:0008006" key="2">
    <source>
        <dbReference type="Google" id="ProtNLM"/>
    </source>
</evidence>
<proteinExistence type="predicted"/>
<reference evidence="1" key="1">
    <citation type="journal article" date="2019" name="Sci. Rep.">
        <title>Draft genome of Tanacetum cinerariifolium, the natural source of mosquito coil.</title>
        <authorList>
            <person name="Yamashiro T."/>
            <person name="Shiraishi A."/>
            <person name="Satake H."/>
            <person name="Nakayama K."/>
        </authorList>
    </citation>
    <scope>NUCLEOTIDE SEQUENCE</scope>
</reference>
<protein>
    <recommendedName>
        <fullName evidence="2">Gag-Pol polyprotein</fullName>
    </recommendedName>
</protein>
<gene>
    <name evidence="1" type="ORF">Tci_694839</name>
</gene>